<keyword evidence="4" id="KW-1185">Reference proteome</keyword>
<dbReference type="RefSeq" id="WP_089669556.1">
    <property type="nucleotide sequence ID" value="NZ_FOJA01000001.1"/>
</dbReference>
<evidence type="ECO:0000259" key="2">
    <source>
        <dbReference type="Pfam" id="PF00884"/>
    </source>
</evidence>
<evidence type="ECO:0000313" key="4">
    <source>
        <dbReference type="Proteomes" id="UP000198518"/>
    </source>
</evidence>
<feature type="domain" description="Sulfatase N-terminal" evidence="2">
    <location>
        <begin position="7"/>
        <end position="305"/>
    </location>
</feature>
<dbReference type="Gene3D" id="3.40.720.10">
    <property type="entry name" value="Alkaline Phosphatase, subunit A"/>
    <property type="match status" value="2"/>
</dbReference>
<dbReference type="SUPFAM" id="SSF53649">
    <property type="entry name" value="Alkaline phosphatase-like"/>
    <property type="match status" value="1"/>
</dbReference>
<accession>A0A1I0Q720</accession>
<name>A0A1I0Q720_9EURY</name>
<dbReference type="STRING" id="355548.SAMN04487945_2341"/>
<dbReference type="EMBL" id="FOJA01000001">
    <property type="protein sequence ID" value="SEW22759.1"/>
    <property type="molecule type" value="Genomic_DNA"/>
</dbReference>
<comment type="similarity">
    <text evidence="1">Belongs to the sulfatase family.</text>
</comment>
<gene>
    <name evidence="3" type="ORF">SAMN04487945_2341</name>
</gene>
<dbReference type="OrthoDB" id="3164at2157"/>
<dbReference type="PANTHER" id="PTHR42693">
    <property type="entry name" value="ARYLSULFATASE FAMILY MEMBER"/>
    <property type="match status" value="1"/>
</dbReference>
<dbReference type="AlphaFoldDB" id="A0A1I0Q720"/>
<dbReference type="InterPro" id="IPR017850">
    <property type="entry name" value="Alkaline_phosphatase_core_sf"/>
</dbReference>
<dbReference type="GO" id="GO:0004065">
    <property type="term" value="F:arylsulfatase activity"/>
    <property type="evidence" value="ECO:0007669"/>
    <property type="project" value="TreeGrafter"/>
</dbReference>
<dbReference type="InterPro" id="IPR050738">
    <property type="entry name" value="Sulfatase"/>
</dbReference>
<evidence type="ECO:0000313" key="3">
    <source>
        <dbReference type="EMBL" id="SEW22759.1"/>
    </source>
</evidence>
<proteinExistence type="inferred from homology"/>
<dbReference type="Proteomes" id="UP000198518">
    <property type="component" value="Unassembled WGS sequence"/>
</dbReference>
<dbReference type="InterPro" id="IPR000917">
    <property type="entry name" value="Sulfatase_N"/>
</dbReference>
<dbReference type="Pfam" id="PF00884">
    <property type="entry name" value="Sulfatase"/>
    <property type="match status" value="1"/>
</dbReference>
<dbReference type="PANTHER" id="PTHR42693:SF33">
    <property type="entry name" value="ARYLSULFATASE"/>
    <property type="match status" value="1"/>
</dbReference>
<sequence length="417" mass="46409">MTTDTPPNLLILCVDCLRDDFVRSDRTDTPFLDSLRADGLDCSNVYSSTTTTTPAMASLLTGTYNERNGVMSLRRGTLSADVDPLGAVLGDAGYHTEAQVTGPLLPETGLDRGFDVYDHRSEDADLFRGWKPELLDRLESMPEPFGAFVHLWELHEDVHVPDEYDSPEYGATPYGRALSALDRDLADLVDAAPENTVVAFVGDHGESVTFRNSPLRLLVKSARDALQYYGGVDLRDRVAALNRRWDDRGPDITDHYLENGHGENVYDFTTNVPFVLAGPGVEAGSVNAQLRQVDVLPTLLDALGVDERPDNEVDGEPVSAATDSDRPAYLRACGASLHRERNWARAVRADGYKYVTYPDRDWDAELYDLDADPRELRRIDDPDVEARMERLLPARGQPLDQLEELDIDDHLEDLGYL</sequence>
<evidence type="ECO:0000256" key="1">
    <source>
        <dbReference type="ARBA" id="ARBA00008779"/>
    </source>
</evidence>
<organism evidence="3 4">
    <name type="scientific">Halobacterium jilantaiense</name>
    <dbReference type="NCBI Taxonomy" id="355548"/>
    <lineage>
        <taxon>Archaea</taxon>
        <taxon>Methanobacteriati</taxon>
        <taxon>Methanobacteriota</taxon>
        <taxon>Stenosarchaea group</taxon>
        <taxon>Halobacteria</taxon>
        <taxon>Halobacteriales</taxon>
        <taxon>Halobacteriaceae</taxon>
        <taxon>Halobacterium</taxon>
    </lineage>
</organism>
<reference evidence="3 4" key="1">
    <citation type="submission" date="2016-10" db="EMBL/GenBank/DDBJ databases">
        <authorList>
            <person name="de Groot N.N."/>
        </authorList>
    </citation>
    <scope>NUCLEOTIDE SEQUENCE [LARGE SCALE GENOMIC DNA]</scope>
    <source>
        <strain evidence="3 4">CGMCC 1.5337</strain>
    </source>
</reference>
<protein>
    <submittedName>
        <fullName evidence="3">Arylsulfatase A</fullName>
    </submittedName>
</protein>